<dbReference type="InterPro" id="IPR011989">
    <property type="entry name" value="ARM-like"/>
</dbReference>
<feature type="compositionally biased region" description="Acidic residues" evidence="1">
    <location>
        <begin position="498"/>
        <end position="511"/>
    </location>
</feature>
<keyword evidence="3" id="KW-1185">Reference proteome</keyword>
<dbReference type="RefSeq" id="XP_016756508.1">
    <property type="nucleotide sequence ID" value="XM_016907224.1"/>
</dbReference>
<organism evidence="2 3">
    <name type="scientific">Sphaerulina musiva (strain SO2202)</name>
    <name type="common">Poplar stem canker fungus</name>
    <name type="synonym">Septoria musiva</name>
    <dbReference type="NCBI Taxonomy" id="692275"/>
    <lineage>
        <taxon>Eukaryota</taxon>
        <taxon>Fungi</taxon>
        <taxon>Dikarya</taxon>
        <taxon>Ascomycota</taxon>
        <taxon>Pezizomycotina</taxon>
        <taxon>Dothideomycetes</taxon>
        <taxon>Dothideomycetidae</taxon>
        <taxon>Mycosphaerellales</taxon>
        <taxon>Mycosphaerellaceae</taxon>
        <taxon>Sphaerulina</taxon>
    </lineage>
</organism>
<gene>
    <name evidence="2" type="ORF">SEPMUDRAFT_152069</name>
</gene>
<evidence type="ECO:0000256" key="1">
    <source>
        <dbReference type="SAM" id="MobiDB-lite"/>
    </source>
</evidence>
<feature type="compositionally biased region" description="Acidic residues" evidence="1">
    <location>
        <begin position="596"/>
        <end position="606"/>
    </location>
</feature>
<sequence length="606" mass="65157">MKEDDAIIFTQGSLVPDIGRYSPPEVVKNGWDSVRSNPLHAVDSYNYGILVTEVFSGGFSGTDQVGSIKNIPTNMQNSYKRLTHAAPKMRLSIAHFLDQGTRSGGFFDTPLIQLTDGIDNMGLKSASEKDTLFSELEQLVGTNEFPEDFFLVKVLPELLKSVEFGGGGPRPFALAMRIAPKLAEDEYTLQITPIIIRLFASSDRALRVCLLDNLPNMIDHLSQKVVSDKIFPQMVTGFGDLAPVVREQTVKAVLVVVPKLSDRIINGELLRHLAKTANDEQPGIRTNTTICLGKIARNLAASSRAKVLTAAFSRALRDPFVHGRNAALMALAATADIFSEEDCATKMLPAICPSLVDKEKMIRDQANKTLNIYLDRVRKHQTTMPDTVLPPPEISSAGPTRMSTPQPGQQAGSGWAGWAISSFTNKISAVAGEIQPNGTGAAPTAAEVAPPTSNGVPRPAYNSTLSAPVVPKVSSGLRTSAPVTPADEEDFGNSGWEEMNDNEAPVEDDPWAESTAPKSMTSYDDGGEPDFEGWLNAQAQAKKTSKAPLPKGLTKKTAPAAKSSPVGRPTISATSRSSAATNKPVIAKPKPKPVQEESDDWGDAWE</sequence>
<feature type="compositionally biased region" description="Low complexity" evidence="1">
    <location>
        <begin position="439"/>
        <end position="452"/>
    </location>
</feature>
<dbReference type="Gene3D" id="1.25.10.10">
    <property type="entry name" value="Leucine-rich Repeat Variant"/>
    <property type="match status" value="1"/>
</dbReference>
<dbReference type="AlphaFoldDB" id="M3CW69"/>
<dbReference type="GO" id="GO:0005737">
    <property type="term" value="C:cytoplasm"/>
    <property type="evidence" value="ECO:0007669"/>
    <property type="project" value="TreeGrafter"/>
</dbReference>
<dbReference type="GeneID" id="27904361"/>
<dbReference type="OMA" id="NDTSWAG"/>
<feature type="compositionally biased region" description="Low complexity" evidence="1">
    <location>
        <begin position="570"/>
        <end position="588"/>
    </location>
</feature>
<dbReference type="SUPFAM" id="SSF48371">
    <property type="entry name" value="ARM repeat"/>
    <property type="match status" value="1"/>
</dbReference>
<dbReference type="PANTHER" id="PTHR12984">
    <property type="entry name" value="SCY1-RELATED S/T PROTEIN KINASE-LIKE"/>
    <property type="match status" value="1"/>
</dbReference>
<dbReference type="STRING" id="692275.M3CW69"/>
<dbReference type="EMBL" id="KB456271">
    <property type="protein sequence ID" value="EMF08387.1"/>
    <property type="molecule type" value="Genomic_DNA"/>
</dbReference>
<dbReference type="InterPro" id="IPR051177">
    <property type="entry name" value="CIK-Related_Protein"/>
</dbReference>
<dbReference type="Proteomes" id="UP000016931">
    <property type="component" value="Unassembled WGS sequence"/>
</dbReference>
<dbReference type="InterPro" id="IPR016024">
    <property type="entry name" value="ARM-type_fold"/>
</dbReference>
<evidence type="ECO:0000313" key="3">
    <source>
        <dbReference type="Proteomes" id="UP000016931"/>
    </source>
</evidence>
<dbReference type="PANTHER" id="PTHR12984:SF3">
    <property type="entry name" value="N-TERMINAL KINASE-LIKE PROTEIN"/>
    <property type="match status" value="1"/>
</dbReference>
<evidence type="ECO:0000313" key="2">
    <source>
        <dbReference type="EMBL" id="EMF08387.1"/>
    </source>
</evidence>
<feature type="region of interest" description="Disordered" evidence="1">
    <location>
        <begin position="383"/>
        <end position="414"/>
    </location>
</feature>
<reference evidence="2 3" key="1">
    <citation type="journal article" date="2012" name="PLoS Pathog.">
        <title>Diverse lifestyles and strategies of plant pathogenesis encoded in the genomes of eighteen Dothideomycetes fungi.</title>
        <authorList>
            <person name="Ohm R.A."/>
            <person name="Feau N."/>
            <person name="Henrissat B."/>
            <person name="Schoch C.L."/>
            <person name="Horwitz B.A."/>
            <person name="Barry K.W."/>
            <person name="Condon B.J."/>
            <person name="Copeland A.C."/>
            <person name="Dhillon B."/>
            <person name="Glaser F."/>
            <person name="Hesse C.N."/>
            <person name="Kosti I."/>
            <person name="LaButti K."/>
            <person name="Lindquist E.A."/>
            <person name="Lucas S."/>
            <person name="Salamov A.A."/>
            <person name="Bradshaw R.E."/>
            <person name="Ciuffetti L."/>
            <person name="Hamelin R.C."/>
            <person name="Kema G.H.J."/>
            <person name="Lawrence C."/>
            <person name="Scott J.A."/>
            <person name="Spatafora J.W."/>
            <person name="Turgeon B.G."/>
            <person name="de Wit P.J.G.M."/>
            <person name="Zhong S."/>
            <person name="Goodwin S.B."/>
            <person name="Grigoriev I.V."/>
        </authorList>
    </citation>
    <scope>NUCLEOTIDE SEQUENCE [LARGE SCALE GENOMIC DNA]</scope>
    <source>
        <strain evidence="2 3">SO2202</strain>
    </source>
</reference>
<dbReference type="OrthoDB" id="447103at2759"/>
<accession>M3CW69</accession>
<feature type="compositionally biased region" description="Low complexity" evidence="1">
    <location>
        <begin position="405"/>
        <end position="414"/>
    </location>
</feature>
<protein>
    <submittedName>
        <fullName evidence="2">ARM repeat-containing protein</fullName>
    </submittedName>
</protein>
<proteinExistence type="predicted"/>
<name>M3CW69_SPHMS</name>
<dbReference type="HOGENOM" id="CLU_010392_1_2_1"/>
<feature type="region of interest" description="Disordered" evidence="1">
    <location>
        <begin position="434"/>
        <end position="606"/>
    </location>
</feature>
<dbReference type="eggNOG" id="KOG1243">
    <property type="taxonomic scope" value="Eukaryota"/>
</dbReference>
<dbReference type="GO" id="GO:0006409">
    <property type="term" value="P:tRNA export from nucleus"/>
    <property type="evidence" value="ECO:0007669"/>
    <property type="project" value="TreeGrafter"/>
</dbReference>